<dbReference type="PANTHER" id="PTHR31351">
    <property type="entry name" value="EXPRESSED PROTEIN"/>
    <property type="match status" value="1"/>
</dbReference>
<dbReference type="PANTHER" id="PTHR31351:SF2">
    <property type="entry name" value="PHOSPHOINOSITIDE BINDING PROTEIN"/>
    <property type="match status" value="1"/>
</dbReference>
<dbReference type="InterPro" id="IPR001849">
    <property type="entry name" value="PH_domain"/>
</dbReference>
<keyword evidence="4" id="KW-1185">Reference proteome</keyword>
<sequence length="423" mass="45860">MVSVSSCSLKCSTNRRGLENIDENGGTSSIGAAGLCAPPPETPTESMEFLARSWSLSAMEISKALSHPNVASRILENKSALFSSDETNNSSSMRLSESSQSFGVSPPISPRNSDEMKELFLLHHALHPEFLSGQQQLLNNGLYKSMLRGKTMGRWLKDQKERKKQELRSQKAQLHAAVSVAGVAAAVAALAASTALPETKTSASIAQHRTTMSERNEISAALASAAALVASRCIEIAEEMGADHDHILSVVRSAVNARTNGDIMTLTAGAATALRGAATLKVRLQREYGGTTFALAEEKCEGKESNSALDFVSRGGELLKRTRKGALHWKQVSFNTNSIGQVVAKMKSKHMAGTFTKKKKCVVSGVYCDIAAWPGREKDDCSKPKAYFGIKTADRTIEFECRSKRDKHMWTEGIQNMLNFMQA</sequence>
<evidence type="ECO:0000256" key="1">
    <source>
        <dbReference type="SAM" id="MobiDB-lite"/>
    </source>
</evidence>
<dbReference type="InterPro" id="IPR008546">
    <property type="entry name" value="VAN3-bd-like_auxin_canal"/>
</dbReference>
<gene>
    <name evidence="3" type="ORF">M0R45_012114</name>
</gene>
<dbReference type="InterPro" id="IPR013666">
    <property type="entry name" value="PH_pln"/>
</dbReference>
<dbReference type="EMBL" id="JBEDUW010000002">
    <property type="protein sequence ID" value="KAK9946664.1"/>
    <property type="molecule type" value="Genomic_DNA"/>
</dbReference>
<dbReference type="SMART" id="SM00233">
    <property type="entry name" value="PH"/>
    <property type="match status" value="1"/>
</dbReference>
<dbReference type="InterPro" id="IPR040269">
    <property type="entry name" value="VAB"/>
</dbReference>
<evidence type="ECO:0000313" key="4">
    <source>
        <dbReference type="Proteomes" id="UP001457282"/>
    </source>
</evidence>
<evidence type="ECO:0000259" key="2">
    <source>
        <dbReference type="SMART" id="SM00233"/>
    </source>
</evidence>
<dbReference type="AlphaFoldDB" id="A0AAW1YEM8"/>
<feature type="region of interest" description="Disordered" evidence="1">
    <location>
        <begin position="82"/>
        <end position="109"/>
    </location>
</feature>
<proteinExistence type="predicted"/>
<dbReference type="Pfam" id="PF05703">
    <property type="entry name" value="Auxin_canalis"/>
    <property type="match status" value="1"/>
</dbReference>
<accession>A0AAW1YEM8</accession>
<feature type="compositionally biased region" description="Low complexity" evidence="1">
    <location>
        <begin position="90"/>
        <end position="101"/>
    </location>
</feature>
<organism evidence="3 4">
    <name type="scientific">Rubus argutus</name>
    <name type="common">Southern blackberry</name>
    <dbReference type="NCBI Taxonomy" id="59490"/>
    <lineage>
        <taxon>Eukaryota</taxon>
        <taxon>Viridiplantae</taxon>
        <taxon>Streptophyta</taxon>
        <taxon>Embryophyta</taxon>
        <taxon>Tracheophyta</taxon>
        <taxon>Spermatophyta</taxon>
        <taxon>Magnoliopsida</taxon>
        <taxon>eudicotyledons</taxon>
        <taxon>Gunneridae</taxon>
        <taxon>Pentapetalae</taxon>
        <taxon>rosids</taxon>
        <taxon>fabids</taxon>
        <taxon>Rosales</taxon>
        <taxon>Rosaceae</taxon>
        <taxon>Rosoideae</taxon>
        <taxon>Rosoideae incertae sedis</taxon>
        <taxon>Rubus</taxon>
    </lineage>
</organism>
<dbReference type="Proteomes" id="UP001457282">
    <property type="component" value="Unassembled WGS sequence"/>
</dbReference>
<reference evidence="3 4" key="1">
    <citation type="journal article" date="2023" name="G3 (Bethesda)">
        <title>A chromosome-length genome assembly and annotation of blackberry (Rubus argutus, cv. 'Hillquist').</title>
        <authorList>
            <person name="Bruna T."/>
            <person name="Aryal R."/>
            <person name="Dudchenko O."/>
            <person name="Sargent D.J."/>
            <person name="Mead D."/>
            <person name="Buti M."/>
            <person name="Cavallini A."/>
            <person name="Hytonen T."/>
            <person name="Andres J."/>
            <person name="Pham M."/>
            <person name="Weisz D."/>
            <person name="Mascagni F."/>
            <person name="Usai G."/>
            <person name="Natali L."/>
            <person name="Bassil N."/>
            <person name="Fernandez G.E."/>
            <person name="Lomsadze A."/>
            <person name="Armour M."/>
            <person name="Olukolu B."/>
            <person name="Poorten T."/>
            <person name="Britton C."/>
            <person name="Davik J."/>
            <person name="Ashrafi H."/>
            <person name="Aiden E.L."/>
            <person name="Borodovsky M."/>
            <person name="Worthington M."/>
        </authorList>
    </citation>
    <scope>NUCLEOTIDE SEQUENCE [LARGE SCALE GENOMIC DNA]</scope>
    <source>
        <strain evidence="3">PI 553951</strain>
    </source>
</reference>
<protein>
    <recommendedName>
        <fullName evidence="2">PH domain-containing protein</fullName>
    </recommendedName>
</protein>
<dbReference type="Pfam" id="PF08458">
    <property type="entry name" value="PH_2"/>
    <property type="match status" value="1"/>
</dbReference>
<feature type="domain" description="PH" evidence="2">
    <location>
        <begin position="312"/>
        <end position="421"/>
    </location>
</feature>
<evidence type="ECO:0000313" key="3">
    <source>
        <dbReference type="EMBL" id="KAK9946664.1"/>
    </source>
</evidence>
<comment type="caution">
    <text evidence="3">The sequence shown here is derived from an EMBL/GenBank/DDBJ whole genome shotgun (WGS) entry which is preliminary data.</text>
</comment>
<name>A0AAW1YEM8_RUBAR</name>